<reference evidence="1 2" key="1">
    <citation type="submission" date="2019-07" db="EMBL/GenBank/DDBJ databases">
        <title>Whole genome shotgun sequence of Acetobacter tropicalis NBRC 16470.</title>
        <authorList>
            <person name="Hosoyama A."/>
            <person name="Uohara A."/>
            <person name="Ohji S."/>
            <person name="Ichikawa N."/>
        </authorList>
    </citation>
    <scope>NUCLEOTIDE SEQUENCE [LARGE SCALE GENOMIC DNA]</scope>
    <source>
        <strain evidence="1 2">NBRC 16470</strain>
    </source>
</reference>
<dbReference type="AlphaFoldDB" id="A0A511FMD9"/>
<dbReference type="Gene3D" id="3.30.160.390">
    <property type="entry name" value="Integrase, DNA-binding domain"/>
    <property type="match status" value="1"/>
</dbReference>
<protein>
    <submittedName>
        <fullName evidence="1">Uncharacterized protein</fullName>
    </submittedName>
</protein>
<gene>
    <name evidence="1" type="ORF">ATR01nite_10690</name>
</gene>
<proteinExistence type="predicted"/>
<sequence>MRFMVLCEVPSSSSIVGVDMGVSMLTDVQLRRLTPREKPYKLSDTGGLFILVQTSGS</sequence>
<dbReference type="Proteomes" id="UP000321800">
    <property type="component" value="Unassembled WGS sequence"/>
</dbReference>
<dbReference type="InterPro" id="IPR038488">
    <property type="entry name" value="Integrase_DNA-bd_sf"/>
</dbReference>
<evidence type="ECO:0000313" key="2">
    <source>
        <dbReference type="Proteomes" id="UP000321800"/>
    </source>
</evidence>
<evidence type="ECO:0000313" key="1">
    <source>
        <dbReference type="EMBL" id="GEL49994.1"/>
    </source>
</evidence>
<dbReference type="EMBL" id="BJVR01000006">
    <property type="protein sequence ID" value="GEL49994.1"/>
    <property type="molecule type" value="Genomic_DNA"/>
</dbReference>
<accession>A0A511FMD9</accession>
<comment type="caution">
    <text evidence="1">The sequence shown here is derived from an EMBL/GenBank/DDBJ whole genome shotgun (WGS) entry which is preliminary data.</text>
</comment>
<organism evidence="1 2">
    <name type="scientific">Acetobacter tropicalis</name>
    <dbReference type="NCBI Taxonomy" id="104102"/>
    <lineage>
        <taxon>Bacteria</taxon>
        <taxon>Pseudomonadati</taxon>
        <taxon>Pseudomonadota</taxon>
        <taxon>Alphaproteobacteria</taxon>
        <taxon>Acetobacterales</taxon>
        <taxon>Acetobacteraceae</taxon>
        <taxon>Acetobacter</taxon>
    </lineage>
</organism>
<name>A0A511FMD9_9PROT</name>